<evidence type="ECO:0000313" key="3">
    <source>
        <dbReference type="Proteomes" id="UP000076038"/>
    </source>
</evidence>
<feature type="transmembrane region" description="Helical" evidence="1">
    <location>
        <begin position="12"/>
        <end position="40"/>
    </location>
</feature>
<keyword evidence="2" id="KW-0326">Glycosidase</keyword>
<dbReference type="InterPro" id="IPR029058">
    <property type="entry name" value="AB_hydrolase_fold"/>
</dbReference>
<dbReference type="KEGG" id="rhs:A3Q41_03524"/>
<organism evidence="2 3">
    <name type="scientific">Rhodococcoides fascians</name>
    <name type="common">Rhodococcus fascians</name>
    <dbReference type="NCBI Taxonomy" id="1828"/>
    <lineage>
        <taxon>Bacteria</taxon>
        <taxon>Bacillati</taxon>
        <taxon>Actinomycetota</taxon>
        <taxon>Actinomycetes</taxon>
        <taxon>Mycobacteriales</taxon>
        <taxon>Nocardiaceae</taxon>
        <taxon>Rhodococcoides</taxon>
    </lineage>
</organism>
<dbReference type="PATRIC" id="fig|1653479.3.peg.3574"/>
<keyword evidence="3" id="KW-1185">Reference proteome</keyword>
<dbReference type="RefSeq" id="WP_051365121.1">
    <property type="nucleotide sequence ID" value="NZ_CP015220.1"/>
</dbReference>
<dbReference type="GO" id="GO:0031176">
    <property type="term" value="F:endo-1,4-beta-xylanase activity"/>
    <property type="evidence" value="ECO:0007669"/>
    <property type="project" value="UniProtKB-EC"/>
</dbReference>
<reference evidence="3" key="2">
    <citation type="submission" date="2016-04" db="EMBL/GenBank/DDBJ databases">
        <title>Complete Genome and Plasmid Sequences for Rhodococcus fascians D188 and Draft Sequences for Rhodococcus spp. Isolates PBTS 1 and PBTS 2.</title>
        <authorList>
            <person name="Stamer R."/>
            <person name="Vereecke D."/>
            <person name="Zhang Y."/>
            <person name="Schilkey F."/>
            <person name="Devitt N."/>
            <person name="Randall J."/>
        </authorList>
    </citation>
    <scope>NUCLEOTIDE SEQUENCE [LARGE SCALE GENOMIC DNA]</scope>
    <source>
        <strain evidence="3">PBTS2</strain>
    </source>
</reference>
<evidence type="ECO:0000256" key="1">
    <source>
        <dbReference type="SAM" id="Phobius"/>
    </source>
</evidence>
<keyword evidence="2" id="KW-0119">Carbohydrate metabolism</keyword>
<dbReference type="PANTHER" id="PTHR48098">
    <property type="entry name" value="ENTEROCHELIN ESTERASE-RELATED"/>
    <property type="match status" value="1"/>
</dbReference>
<reference evidence="2 3" key="1">
    <citation type="journal article" date="2016" name="Genome Announc.">
        <title>Complete Genome and Plasmid Sequences for Rhodococcus fascians D188 and Draft Sequences for Rhodococcus Isolates PBTS 1 and PBTS 2.</title>
        <authorList>
            <person name="Stamler R.A."/>
            <person name="Vereecke D."/>
            <person name="Zhang Y."/>
            <person name="Schilkey F."/>
            <person name="Devitt N."/>
            <person name="Randall J.J."/>
        </authorList>
    </citation>
    <scope>NUCLEOTIDE SEQUENCE [LARGE SCALE GENOMIC DNA]</scope>
    <source>
        <strain evidence="2 3">PBTS2</strain>
    </source>
</reference>
<name>A0A143QQN8_RHOFA</name>
<dbReference type="InterPro" id="IPR050583">
    <property type="entry name" value="Mycobacterial_A85_antigen"/>
</dbReference>
<accession>A0A143QQN8</accession>
<dbReference type="InterPro" id="IPR000801">
    <property type="entry name" value="Esterase-like"/>
</dbReference>
<dbReference type="Gene3D" id="3.40.50.1820">
    <property type="entry name" value="alpha/beta hydrolase"/>
    <property type="match status" value="1"/>
</dbReference>
<keyword evidence="2" id="KW-0624">Polysaccharide degradation</keyword>
<dbReference type="AlphaFoldDB" id="A0A143QQN8"/>
<keyword evidence="1" id="KW-0472">Membrane</keyword>
<evidence type="ECO:0000313" key="2">
    <source>
        <dbReference type="EMBL" id="AMY24812.1"/>
    </source>
</evidence>
<sequence>MLHRWAARLAHLPLLGGAVPVIGLAAATVLAIVAAGAIVVRIRRGRPLGSPVGGLSALGLAAALLVATAVLTNLTVTRYPTAASALGRTPVVHVEGHGRLFDVEVPGTVSQFRARPATVYLPPAYDDGADDLPVLVLLTGQPGHVVDWIEGGRLPQTMDAFAARHGGVAPVVVVADGLGDTEANPMCMDSDLGNAATYLTVDVPQWVRSNLHVSSDPRSWAVGGYSYGGTCALQLATTDPSAYPTFLDISGEDEQRRGTRAESVLAAYGADTPADEDRFDRYTPLKVLSRNSFPDSAGAFVVGADDEEFRPQTERAYRAAAAAGMDVHYSELPGGHSMQVWAPALDQEMDWLGNRLGLLG</sequence>
<dbReference type="PANTHER" id="PTHR48098:SF1">
    <property type="entry name" value="DIACYLGLYCEROL ACYLTRANSFERASE_MYCOLYLTRANSFERASE AG85A"/>
    <property type="match status" value="1"/>
</dbReference>
<dbReference type="EMBL" id="CP015220">
    <property type="protein sequence ID" value="AMY24812.1"/>
    <property type="molecule type" value="Genomic_DNA"/>
</dbReference>
<dbReference type="Pfam" id="PF00756">
    <property type="entry name" value="Esterase"/>
    <property type="match status" value="1"/>
</dbReference>
<protein>
    <submittedName>
        <fullName evidence="2">Endo-1,4-beta-xylanase Z</fullName>
        <ecNumber evidence="2">3.2.1.8</ecNumber>
    </submittedName>
</protein>
<feature type="transmembrane region" description="Helical" evidence="1">
    <location>
        <begin position="52"/>
        <end position="71"/>
    </location>
</feature>
<gene>
    <name evidence="2" type="primary">xynZ_1</name>
    <name evidence="2" type="ORF">A3Q41_03524</name>
</gene>
<dbReference type="Proteomes" id="UP000076038">
    <property type="component" value="Chromosome"/>
</dbReference>
<keyword evidence="1" id="KW-1133">Transmembrane helix</keyword>
<keyword evidence="2" id="KW-0858">Xylan degradation</keyword>
<dbReference type="GO" id="GO:0045493">
    <property type="term" value="P:xylan catabolic process"/>
    <property type="evidence" value="ECO:0007669"/>
    <property type="project" value="UniProtKB-KW"/>
</dbReference>
<proteinExistence type="predicted"/>
<dbReference type="OrthoDB" id="3723842at2"/>
<dbReference type="SUPFAM" id="SSF53474">
    <property type="entry name" value="alpha/beta-Hydrolases"/>
    <property type="match status" value="1"/>
</dbReference>
<keyword evidence="1" id="KW-0812">Transmembrane</keyword>
<dbReference type="GO" id="GO:0016747">
    <property type="term" value="F:acyltransferase activity, transferring groups other than amino-acyl groups"/>
    <property type="evidence" value="ECO:0007669"/>
    <property type="project" value="TreeGrafter"/>
</dbReference>
<dbReference type="EC" id="3.2.1.8" evidence="2"/>
<keyword evidence="2" id="KW-0378">Hydrolase</keyword>